<gene>
    <name evidence="2" type="ORF">PHLCEN_2v10014</name>
</gene>
<keyword evidence="1" id="KW-1133">Transmembrane helix</keyword>
<keyword evidence="3" id="KW-1185">Reference proteome</keyword>
<dbReference type="OrthoDB" id="190098at2759"/>
<reference evidence="2 3" key="1">
    <citation type="submission" date="2018-02" db="EMBL/GenBank/DDBJ databases">
        <title>Genome sequence of the basidiomycete white-rot fungus Phlebia centrifuga.</title>
        <authorList>
            <person name="Granchi Z."/>
            <person name="Peng M."/>
            <person name="de Vries R.P."/>
            <person name="Hilden K."/>
            <person name="Makela M.R."/>
            <person name="Grigoriev I."/>
            <person name="Riley R."/>
        </authorList>
    </citation>
    <scope>NUCLEOTIDE SEQUENCE [LARGE SCALE GENOMIC DNA]</scope>
    <source>
        <strain evidence="2 3">FBCC195</strain>
    </source>
</reference>
<dbReference type="AlphaFoldDB" id="A0A2R6NP32"/>
<dbReference type="EMBL" id="MLYV02001009">
    <property type="protein sequence ID" value="PSR74224.1"/>
    <property type="molecule type" value="Genomic_DNA"/>
</dbReference>
<dbReference type="Proteomes" id="UP000186601">
    <property type="component" value="Unassembled WGS sequence"/>
</dbReference>
<protein>
    <submittedName>
        <fullName evidence="2">Uncharacterized protein</fullName>
    </submittedName>
</protein>
<proteinExistence type="predicted"/>
<accession>A0A2R6NP32</accession>
<comment type="caution">
    <text evidence="2">The sequence shown here is derived from an EMBL/GenBank/DDBJ whole genome shotgun (WGS) entry which is preliminary data.</text>
</comment>
<evidence type="ECO:0000313" key="3">
    <source>
        <dbReference type="Proteomes" id="UP000186601"/>
    </source>
</evidence>
<feature type="transmembrane region" description="Helical" evidence="1">
    <location>
        <begin position="12"/>
        <end position="28"/>
    </location>
</feature>
<name>A0A2R6NP32_9APHY</name>
<evidence type="ECO:0000313" key="2">
    <source>
        <dbReference type="EMBL" id="PSR74224.1"/>
    </source>
</evidence>
<organism evidence="2 3">
    <name type="scientific">Hermanssonia centrifuga</name>
    <dbReference type="NCBI Taxonomy" id="98765"/>
    <lineage>
        <taxon>Eukaryota</taxon>
        <taxon>Fungi</taxon>
        <taxon>Dikarya</taxon>
        <taxon>Basidiomycota</taxon>
        <taxon>Agaricomycotina</taxon>
        <taxon>Agaricomycetes</taxon>
        <taxon>Polyporales</taxon>
        <taxon>Meruliaceae</taxon>
        <taxon>Hermanssonia</taxon>
    </lineage>
</organism>
<dbReference type="STRING" id="98765.A0A2R6NP32"/>
<evidence type="ECO:0000256" key="1">
    <source>
        <dbReference type="SAM" id="Phobius"/>
    </source>
</evidence>
<keyword evidence="1" id="KW-0812">Transmembrane</keyword>
<keyword evidence="1" id="KW-0472">Membrane</keyword>
<sequence length="220" mass="24634">MNKPSDPYPGRLYATLASFVAISILLGRRTSSVKSIAIALQSHWFITPSGTLCTEHFPPTSYWPCPLHWLYHGVLLDGIAGLEDMRAPPAAAKKVSEDARGTLTRYYDRLDKLVGAFDEYILHLSRSILPSFARVIPDATVKVMKVIEAKGCEDEKKHQKTIVDAIKVTFDVAYERTGQHPLKCLDDSPWICQDLMRIEDCASLLRHLLPPYSKISPPAE</sequence>